<organism evidence="1">
    <name type="scientific">Pseudomonas aeruginosa</name>
    <dbReference type="NCBI Taxonomy" id="287"/>
    <lineage>
        <taxon>Bacteria</taxon>
        <taxon>Pseudomonadati</taxon>
        <taxon>Pseudomonadota</taxon>
        <taxon>Gammaproteobacteria</taxon>
        <taxon>Pseudomonadales</taxon>
        <taxon>Pseudomonadaceae</taxon>
        <taxon>Pseudomonas</taxon>
    </lineage>
</organism>
<name>A0A0N9ZU18_PSEAI</name>
<dbReference type="AlphaFoldDB" id="A0A0N9ZU18"/>
<dbReference type="RefSeq" id="WP_019726490.1">
    <property type="nucleotide sequence ID" value="NZ_CAADOW010000058.1"/>
</dbReference>
<sequence length="208" mass="23300">MHTQHIILAATTLAALLVLIATAYLAGRKDRKNAQQQAVDEALYLCRASHSQELTALHADLAKLRTNAQRLQQVIDEQQEEISDEKELRQNVEAEATEKLADWQQRHEEQQAELKRLETELETRIATNHRQAETAKLLREQNLAAEELDAIRTASRLLSGHARQFQKTGTTKRNADAEAQQQLAAILQRLAITKLASQSADAEAQEAA</sequence>
<dbReference type="PATRIC" id="fig|287.2965.peg.2257"/>
<dbReference type="EMBL" id="KT454971">
    <property type="protein sequence ID" value="ALI59420.1"/>
    <property type="molecule type" value="Genomic_DNA"/>
</dbReference>
<gene>
    <name evidence="1" type="ORF">CCBH4851_00722</name>
</gene>
<protein>
    <submittedName>
        <fullName evidence="1">Uncharacterized protein</fullName>
    </submittedName>
</protein>
<proteinExistence type="predicted"/>
<accession>A0A0N9ZU18</accession>
<reference evidence="1" key="1">
    <citation type="submission" date="2015-08" db="EMBL/GenBank/DDBJ databases">
        <title>Pseudomonas aeruginosa strain CCBH4851 chromosome region.</title>
        <authorList>
            <person name="Silveira M.C."/>
            <person name="Carvalho-Assef A.P.D."/>
            <person name="Albano R.M."/>
        </authorList>
    </citation>
    <scope>NUCLEOTIDE SEQUENCE</scope>
    <source>
        <strain evidence="1">CCBH4851</strain>
    </source>
</reference>
<evidence type="ECO:0000313" key="1">
    <source>
        <dbReference type="EMBL" id="ALI59420.1"/>
    </source>
</evidence>